<dbReference type="Pfam" id="PF00498">
    <property type="entry name" value="FHA"/>
    <property type="match status" value="1"/>
</dbReference>
<dbReference type="PROSITE" id="PS50006">
    <property type="entry name" value="FHA_DOMAIN"/>
    <property type="match status" value="1"/>
</dbReference>
<gene>
    <name evidence="2" type="ORF">ENL47_06115</name>
</gene>
<dbReference type="InterPro" id="IPR008984">
    <property type="entry name" value="SMAD_FHA_dom_sf"/>
</dbReference>
<evidence type="ECO:0000259" key="1">
    <source>
        <dbReference type="PROSITE" id="PS50006"/>
    </source>
</evidence>
<evidence type="ECO:0000313" key="2">
    <source>
        <dbReference type="EMBL" id="HHR96377.1"/>
    </source>
</evidence>
<dbReference type="SMART" id="SM00240">
    <property type="entry name" value="FHA"/>
    <property type="match status" value="1"/>
</dbReference>
<sequence>MFASLELPDGRVIAITSPRQIFGRADFERYLSPEVLSYISRRHFMITLEPGGFFIEDLGSANGTTVNDTDIRGKGKVLLKPGDVIGVGGVVKLRFRTAG</sequence>
<feature type="domain" description="FHA" evidence="1">
    <location>
        <begin position="20"/>
        <end position="71"/>
    </location>
</feature>
<dbReference type="EMBL" id="DRUB01000117">
    <property type="protein sequence ID" value="HHR96377.1"/>
    <property type="molecule type" value="Genomic_DNA"/>
</dbReference>
<reference evidence="2" key="1">
    <citation type="journal article" date="2020" name="mSystems">
        <title>Genome- and Community-Level Interaction Insights into Carbon Utilization and Element Cycling Functions of Hydrothermarchaeota in Hydrothermal Sediment.</title>
        <authorList>
            <person name="Zhou Z."/>
            <person name="Liu Y."/>
            <person name="Xu W."/>
            <person name="Pan J."/>
            <person name="Luo Z.H."/>
            <person name="Li M."/>
        </authorList>
    </citation>
    <scope>NUCLEOTIDE SEQUENCE [LARGE SCALE GENOMIC DNA]</scope>
    <source>
        <strain evidence="2">SpSt-1</strain>
    </source>
</reference>
<protein>
    <submittedName>
        <fullName evidence="2">FHA domain-containing protein</fullName>
    </submittedName>
</protein>
<dbReference type="AlphaFoldDB" id="A0A7C5YZU0"/>
<dbReference type="Gene3D" id="2.60.200.20">
    <property type="match status" value="1"/>
</dbReference>
<proteinExistence type="predicted"/>
<comment type="caution">
    <text evidence="2">The sequence shown here is derived from an EMBL/GenBank/DDBJ whole genome shotgun (WGS) entry which is preliminary data.</text>
</comment>
<organism evidence="2">
    <name type="scientific">Ignisphaera aggregans</name>
    <dbReference type="NCBI Taxonomy" id="334771"/>
    <lineage>
        <taxon>Archaea</taxon>
        <taxon>Thermoproteota</taxon>
        <taxon>Thermoprotei</taxon>
        <taxon>Desulfurococcales</taxon>
        <taxon>Desulfurococcaceae</taxon>
        <taxon>Ignisphaera</taxon>
    </lineage>
</organism>
<name>A0A7C5YZU0_9CREN</name>
<dbReference type="InterPro" id="IPR000253">
    <property type="entry name" value="FHA_dom"/>
</dbReference>
<accession>A0A7C5YZU0</accession>
<dbReference type="SUPFAM" id="SSF49879">
    <property type="entry name" value="SMAD/FHA domain"/>
    <property type="match status" value="1"/>
</dbReference>
<dbReference type="CDD" id="cd00060">
    <property type="entry name" value="FHA"/>
    <property type="match status" value="1"/>
</dbReference>